<organism evidence="2 3">
    <name type="scientific">Novipirellula artificiosorum</name>
    <dbReference type="NCBI Taxonomy" id="2528016"/>
    <lineage>
        <taxon>Bacteria</taxon>
        <taxon>Pseudomonadati</taxon>
        <taxon>Planctomycetota</taxon>
        <taxon>Planctomycetia</taxon>
        <taxon>Pirellulales</taxon>
        <taxon>Pirellulaceae</taxon>
        <taxon>Novipirellula</taxon>
    </lineage>
</organism>
<reference evidence="2 3" key="1">
    <citation type="submission" date="2019-02" db="EMBL/GenBank/DDBJ databases">
        <title>Deep-cultivation of Planctomycetes and their phenomic and genomic characterization uncovers novel biology.</title>
        <authorList>
            <person name="Wiegand S."/>
            <person name="Jogler M."/>
            <person name="Boedeker C."/>
            <person name="Pinto D."/>
            <person name="Vollmers J."/>
            <person name="Rivas-Marin E."/>
            <person name="Kohn T."/>
            <person name="Peeters S.H."/>
            <person name="Heuer A."/>
            <person name="Rast P."/>
            <person name="Oberbeckmann S."/>
            <person name="Bunk B."/>
            <person name="Jeske O."/>
            <person name="Meyerdierks A."/>
            <person name="Storesund J.E."/>
            <person name="Kallscheuer N."/>
            <person name="Luecker S."/>
            <person name="Lage O.M."/>
            <person name="Pohl T."/>
            <person name="Merkel B.J."/>
            <person name="Hornburger P."/>
            <person name="Mueller R.-W."/>
            <person name="Bruemmer F."/>
            <person name="Labrenz M."/>
            <person name="Spormann A.M."/>
            <person name="Op Den Camp H."/>
            <person name="Overmann J."/>
            <person name="Amann R."/>
            <person name="Jetten M.S.M."/>
            <person name="Mascher T."/>
            <person name="Medema M.H."/>
            <person name="Devos D.P."/>
            <person name="Kaster A.-K."/>
            <person name="Ovreas L."/>
            <person name="Rohde M."/>
            <person name="Galperin M.Y."/>
            <person name="Jogler C."/>
        </authorList>
    </citation>
    <scope>NUCLEOTIDE SEQUENCE [LARGE SCALE GENOMIC DNA]</scope>
    <source>
        <strain evidence="2 3">Poly41</strain>
    </source>
</reference>
<evidence type="ECO:0000313" key="2">
    <source>
        <dbReference type="EMBL" id="TWU32828.1"/>
    </source>
</evidence>
<evidence type="ECO:0000313" key="3">
    <source>
        <dbReference type="Proteomes" id="UP000319143"/>
    </source>
</evidence>
<comment type="caution">
    <text evidence="2">The sequence shown here is derived from an EMBL/GenBank/DDBJ whole genome shotgun (WGS) entry which is preliminary data.</text>
</comment>
<name>A0A5C6D7P6_9BACT</name>
<dbReference type="Proteomes" id="UP000319143">
    <property type="component" value="Unassembled WGS sequence"/>
</dbReference>
<sequence precursor="true">MKYLVHQLRPFLLCAVLASIANHAINQDVKAAGSDLALLLSPNRDYAVVSAVRRLFCRSRTLRCLKPIPRNKNI</sequence>
<feature type="signal peptide" evidence="1">
    <location>
        <begin position="1"/>
        <end position="24"/>
    </location>
</feature>
<protein>
    <submittedName>
        <fullName evidence="2">Uncharacterized protein</fullName>
    </submittedName>
</protein>
<accession>A0A5C6D7P6</accession>
<keyword evidence="1" id="KW-0732">Signal</keyword>
<dbReference type="EMBL" id="SJPV01000011">
    <property type="protein sequence ID" value="TWU32828.1"/>
    <property type="molecule type" value="Genomic_DNA"/>
</dbReference>
<dbReference type="AlphaFoldDB" id="A0A5C6D7P6"/>
<keyword evidence="3" id="KW-1185">Reference proteome</keyword>
<proteinExistence type="predicted"/>
<evidence type="ECO:0000256" key="1">
    <source>
        <dbReference type="SAM" id="SignalP"/>
    </source>
</evidence>
<feature type="chain" id="PRO_5023129502" evidence="1">
    <location>
        <begin position="25"/>
        <end position="74"/>
    </location>
</feature>
<gene>
    <name evidence="2" type="ORF">Poly41_52050</name>
</gene>